<evidence type="ECO:0000256" key="1">
    <source>
        <dbReference type="ARBA" id="ARBA00022741"/>
    </source>
</evidence>
<accession>X1BIA4</accession>
<dbReference type="Gene3D" id="3.40.50.300">
    <property type="entry name" value="P-loop containing nucleotide triphosphate hydrolases"/>
    <property type="match status" value="1"/>
</dbReference>
<keyword evidence="1" id="KW-0547">Nucleotide-binding</keyword>
<organism evidence="6">
    <name type="scientific">marine sediment metagenome</name>
    <dbReference type="NCBI Taxonomy" id="412755"/>
    <lineage>
        <taxon>unclassified sequences</taxon>
        <taxon>metagenomes</taxon>
        <taxon>ecological metagenomes</taxon>
    </lineage>
</organism>
<evidence type="ECO:0000256" key="3">
    <source>
        <dbReference type="ARBA" id="ARBA00022806"/>
    </source>
</evidence>
<feature type="domain" description="UvrD-like helicase C-terminal" evidence="5">
    <location>
        <begin position="74"/>
        <end position="145"/>
    </location>
</feature>
<protein>
    <recommendedName>
        <fullName evidence="5">UvrD-like helicase C-terminal domain-containing protein</fullName>
    </recommendedName>
</protein>
<sequence length="157" mass="18172">NWESWRKGSMLNHLEIKNIYEYLGSNVLEGFRKGKTLHSDDKYTLKECQDSHGLIVSSVWYESFEGLDPITENYIRNMRANGEEINKNPRIIMSTIHGAKGGEADKVLLMQDLTNAALETFSHDPDELHRLFYTGATRAKRELHVLDPRDFDRAYIL</sequence>
<comment type="caution">
    <text evidence="6">The sequence shown here is derived from an EMBL/GenBank/DDBJ whole genome shotgun (WGS) entry which is preliminary data.</text>
</comment>
<proteinExistence type="predicted"/>
<keyword evidence="2" id="KW-0378">Hydrolase</keyword>
<dbReference type="Pfam" id="PF13361">
    <property type="entry name" value="UvrD_C"/>
    <property type="match status" value="1"/>
</dbReference>
<keyword evidence="4" id="KW-0067">ATP-binding</keyword>
<keyword evidence="3" id="KW-0347">Helicase</keyword>
<evidence type="ECO:0000313" key="6">
    <source>
        <dbReference type="EMBL" id="GAG94755.1"/>
    </source>
</evidence>
<reference evidence="6" key="1">
    <citation type="journal article" date="2014" name="Front. Microbiol.">
        <title>High frequency of phylogenetically diverse reductive dehalogenase-homologous genes in deep subseafloor sedimentary metagenomes.</title>
        <authorList>
            <person name="Kawai M."/>
            <person name="Futagami T."/>
            <person name="Toyoda A."/>
            <person name="Takaki Y."/>
            <person name="Nishi S."/>
            <person name="Hori S."/>
            <person name="Arai W."/>
            <person name="Tsubouchi T."/>
            <person name="Morono Y."/>
            <person name="Uchiyama I."/>
            <person name="Ito T."/>
            <person name="Fujiyama A."/>
            <person name="Inagaki F."/>
            <person name="Takami H."/>
        </authorList>
    </citation>
    <scope>NUCLEOTIDE SEQUENCE</scope>
    <source>
        <strain evidence="6">Expedition CK06-06</strain>
    </source>
</reference>
<evidence type="ECO:0000259" key="5">
    <source>
        <dbReference type="Pfam" id="PF13361"/>
    </source>
</evidence>
<dbReference type="GO" id="GO:0016787">
    <property type="term" value="F:hydrolase activity"/>
    <property type="evidence" value="ECO:0007669"/>
    <property type="project" value="UniProtKB-KW"/>
</dbReference>
<evidence type="ECO:0000256" key="2">
    <source>
        <dbReference type="ARBA" id="ARBA00022801"/>
    </source>
</evidence>
<evidence type="ECO:0000256" key="4">
    <source>
        <dbReference type="ARBA" id="ARBA00022840"/>
    </source>
</evidence>
<feature type="non-terminal residue" evidence="6">
    <location>
        <position position="1"/>
    </location>
</feature>
<dbReference type="GO" id="GO:0005524">
    <property type="term" value="F:ATP binding"/>
    <property type="evidence" value="ECO:0007669"/>
    <property type="project" value="UniProtKB-KW"/>
</dbReference>
<dbReference type="CDD" id="cd18809">
    <property type="entry name" value="SF1_C_RecD"/>
    <property type="match status" value="1"/>
</dbReference>
<dbReference type="SUPFAM" id="SSF52540">
    <property type="entry name" value="P-loop containing nucleoside triphosphate hydrolases"/>
    <property type="match status" value="1"/>
</dbReference>
<dbReference type="AlphaFoldDB" id="X1BIA4"/>
<dbReference type="InterPro" id="IPR027417">
    <property type="entry name" value="P-loop_NTPase"/>
</dbReference>
<dbReference type="InterPro" id="IPR014017">
    <property type="entry name" value="DNA_helicase_UvrD-like_C"/>
</dbReference>
<name>X1BIA4_9ZZZZ</name>
<dbReference type="GO" id="GO:0004386">
    <property type="term" value="F:helicase activity"/>
    <property type="evidence" value="ECO:0007669"/>
    <property type="project" value="UniProtKB-KW"/>
</dbReference>
<gene>
    <name evidence="6" type="ORF">S01H4_42921</name>
</gene>
<dbReference type="EMBL" id="BART01023623">
    <property type="protein sequence ID" value="GAG94755.1"/>
    <property type="molecule type" value="Genomic_DNA"/>
</dbReference>